<organism evidence="1 2">
    <name type="scientific">Pseudoalteromonas tunicata D2</name>
    <dbReference type="NCBI Taxonomy" id="87626"/>
    <lineage>
        <taxon>Bacteria</taxon>
        <taxon>Pseudomonadati</taxon>
        <taxon>Pseudomonadota</taxon>
        <taxon>Gammaproteobacteria</taxon>
        <taxon>Alteromonadales</taxon>
        <taxon>Pseudoalteromonadaceae</taxon>
        <taxon>Pseudoalteromonas</taxon>
    </lineage>
</organism>
<evidence type="ECO:0000313" key="2">
    <source>
        <dbReference type="Proteomes" id="UP000006201"/>
    </source>
</evidence>
<dbReference type="HOGENOM" id="CLU_3421136_0_0_6"/>
<gene>
    <name evidence="1" type="ORF">PTD2_01471</name>
</gene>
<proteinExistence type="predicted"/>
<dbReference type="EMBL" id="AAOH01000001">
    <property type="protein sequence ID" value="EAR30197.1"/>
    <property type="molecule type" value="Genomic_DNA"/>
</dbReference>
<reference evidence="1 2" key="1">
    <citation type="submission" date="2006-02" db="EMBL/GenBank/DDBJ databases">
        <authorList>
            <person name="Moran M.A."/>
            <person name="Kjelleberg S."/>
            <person name="Egan S."/>
            <person name="Saunders N."/>
            <person name="Thomas T."/>
            <person name="Ferriera S."/>
            <person name="Johnson J."/>
            <person name="Kravitz S."/>
            <person name="Halpern A."/>
            <person name="Remington K."/>
            <person name="Beeson K."/>
            <person name="Tran B."/>
            <person name="Rogers Y.-H."/>
            <person name="Friedman R."/>
            <person name="Venter J.C."/>
        </authorList>
    </citation>
    <scope>NUCLEOTIDE SEQUENCE [LARGE SCALE GENOMIC DNA]</scope>
    <source>
        <strain evidence="1 2">D2</strain>
    </source>
</reference>
<accession>A4C3R5</accession>
<dbReference type="Proteomes" id="UP000006201">
    <property type="component" value="Unassembled WGS sequence"/>
</dbReference>
<evidence type="ECO:0000313" key="1">
    <source>
        <dbReference type="EMBL" id="EAR30197.1"/>
    </source>
</evidence>
<dbReference type="AlphaFoldDB" id="A4C3R5"/>
<protein>
    <submittedName>
        <fullName evidence="1">Uncharacterized protein</fullName>
    </submittedName>
</protein>
<dbReference type="STRING" id="87626.PTD2_01471"/>
<name>A4C3R5_9GAMM</name>
<sequence>MQNRLKTRVTTSIGKQKKYAFDTD</sequence>
<keyword evidence="2" id="KW-1185">Reference proteome</keyword>
<comment type="caution">
    <text evidence="1">The sequence shown here is derived from an EMBL/GenBank/DDBJ whole genome shotgun (WGS) entry which is preliminary data.</text>
</comment>